<dbReference type="RefSeq" id="WP_271013678.1">
    <property type="nucleotide sequence ID" value="NZ_JAQIFT010000069.1"/>
</dbReference>
<dbReference type="GO" id="GO:0008168">
    <property type="term" value="F:methyltransferase activity"/>
    <property type="evidence" value="ECO:0007669"/>
    <property type="project" value="UniProtKB-KW"/>
</dbReference>
<dbReference type="SUPFAM" id="SSF53335">
    <property type="entry name" value="S-adenosyl-L-methionine-dependent methyltransferases"/>
    <property type="match status" value="1"/>
</dbReference>
<dbReference type="EMBL" id="JAQIFT010000069">
    <property type="protein sequence ID" value="MDA3734026.1"/>
    <property type="molecule type" value="Genomic_DNA"/>
</dbReference>
<gene>
    <name evidence="4" type="ORF">PBV87_21360</name>
</gene>
<protein>
    <submittedName>
        <fullName evidence="4">Class I SAM-dependent methyltransferase</fullName>
    </submittedName>
</protein>
<evidence type="ECO:0000259" key="3">
    <source>
        <dbReference type="Pfam" id="PF13649"/>
    </source>
</evidence>
<dbReference type="InterPro" id="IPR041698">
    <property type="entry name" value="Methyltransf_25"/>
</dbReference>
<keyword evidence="2" id="KW-0808">Transferase</keyword>
<sequence>MSETLNYYNTNAKDFIAGTLNVDMSELRNKFLSYLPQAAHILDAGCGSGRDSLAFKDAGYRVTAIDGSEAMCNQTAALIGQPVRQMIFQEIEDVGLYDGIWACATLLHVPEEDMVDVFRCLSRALKNEGILYASFKYGDFEGERNGRYFSDYTEERFAKLLAHFPELVLVEQGITVDKRPDREEKWLNVIVRKTFSK</sequence>
<feature type="domain" description="Methyltransferase" evidence="3">
    <location>
        <begin position="41"/>
        <end position="129"/>
    </location>
</feature>
<dbReference type="Pfam" id="PF13649">
    <property type="entry name" value="Methyltransf_25"/>
    <property type="match status" value="1"/>
</dbReference>
<accession>A0AA42J428</accession>
<evidence type="ECO:0000256" key="1">
    <source>
        <dbReference type="ARBA" id="ARBA00022603"/>
    </source>
</evidence>
<organism evidence="4 5">
    <name type="scientific">Holtiella tumoricola</name>
    <dbReference type="NCBI Taxonomy" id="3018743"/>
    <lineage>
        <taxon>Bacteria</taxon>
        <taxon>Bacillati</taxon>
        <taxon>Bacillota</taxon>
        <taxon>Clostridia</taxon>
        <taxon>Lachnospirales</taxon>
        <taxon>Cellulosilyticaceae</taxon>
        <taxon>Holtiella</taxon>
    </lineage>
</organism>
<keyword evidence="1 4" id="KW-0489">Methyltransferase</keyword>
<proteinExistence type="predicted"/>
<name>A0AA42J428_9FIRM</name>
<dbReference type="CDD" id="cd02440">
    <property type="entry name" value="AdoMet_MTases"/>
    <property type="match status" value="1"/>
</dbReference>
<dbReference type="PANTHER" id="PTHR43861:SF1">
    <property type="entry name" value="TRANS-ACONITATE 2-METHYLTRANSFERASE"/>
    <property type="match status" value="1"/>
</dbReference>
<dbReference type="PANTHER" id="PTHR43861">
    <property type="entry name" value="TRANS-ACONITATE 2-METHYLTRANSFERASE-RELATED"/>
    <property type="match status" value="1"/>
</dbReference>
<comment type="caution">
    <text evidence="4">The sequence shown here is derived from an EMBL/GenBank/DDBJ whole genome shotgun (WGS) entry which is preliminary data.</text>
</comment>
<dbReference type="InterPro" id="IPR029063">
    <property type="entry name" value="SAM-dependent_MTases_sf"/>
</dbReference>
<dbReference type="AlphaFoldDB" id="A0AA42J428"/>
<evidence type="ECO:0000256" key="2">
    <source>
        <dbReference type="ARBA" id="ARBA00022679"/>
    </source>
</evidence>
<reference evidence="4" key="1">
    <citation type="journal article" date="2023" name="Int. J. Syst. Evol. Microbiol.">
        <title>&lt;i&gt;Holtiella tumoricola&lt;/i&gt; gen. nov. sp. nov., isolated from a human clinical sample.</title>
        <authorList>
            <person name="Allen-Vercoe E."/>
            <person name="Daigneault M.C."/>
            <person name="Vancuren S.J."/>
            <person name="Cochrane K."/>
            <person name="O'Neal L.L."/>
            <person name="Sankaranarayanan K."/>
            <person name="Lawson P.A."/>
        </authorList>
    </citation>
    <scope>NUCLEOTIDE SEQUENCE</scope>
    <source>
        <strain evidence="4">CC70A</strain>
    </source>
</reference>
<evidence type="ECO:0000313" key="5">
    <source>
        <dbReference type="Proteomes" id="UP001169242"/>
    </source>
</evidence>
<dbReference type="Gene3D" id="3.40.50.150">
    <property type="entry name" value="Vaccinia Virus protein VP39"/>
    <property type="match status" value="1"/>
</dbReference>
<evidence type="ECO:0000313" key="4">
    <source>
        <dbReference type="EMBL" id="MDA3734026.1"/>
    </source>
</evidence>
<dbReference type="Proteomes" id="UP001169242">
    <property type="component" value="Unassembled WGS sequence"/>
</dbReference>
<dbReference type="GO" id="GO:0032259">
    <property type="term" value="P:methylation"/>
    <property type="evidence" value="ECO:0007669"/>
    <property type="project" value="UniProtKB-KW"/>
</dbReference>
<keyword evidence="5" id="KW-1185">Reference proteome</keyword>